<dbReference type="InterPro" id="IPR044190">
    <property type="entry name" value="THA8-like"/>
</dbReference>
<evidence type="ECO:0000256" key="2">
    <source>
        <dbReference type="PROSITE-ProRule" id="PRU00708"/>
    </source>
</evidence>
<feature type="repeat" description="PPR" evidence="2">
    <location>
        <begin position="160"/>
        <end position="194"/>
    </location>
</feature>
<name>A0AAP0S7N9_LIQFO</name>
<dbReference type="GO" id="GO:0003723">
    <property type="term" value="F:RNA binding"/>
    <property type="evidence" value="ECO:0007669"/>
    <property type="project" value="InterPro"/>
</dbReference>
<dbReference type="EMBL" id="JBBPBK010000003">
    <property type="protein sequence ID" value="KAK9289112.1"/>
    <property type="molecule type" value="Genomic_DNA"/>
</dbReference>
<keyword evidence="1" id="KW-0677">Repeat</keyword>
<comment type="caution">
    <text evidence="3">The sequence shown here is derived from an EMBL/GenBank/DDBJ whole genome shotgun (WGS) entry which is preliminary data.</text>
</comment>
<dbReference type="Pfam" id="PF13041">
    <property type="entry name" value="PPR_2"/>
    <property type="match status" value="1"/>
</dbReference>
<dbReference type="PANTHER" id="PTHR47594:SF5">
    <property type="entry name" value="PENTACOTRIPEPTIDE-REPEAT REGION OF PRORP DOMAIN-CONTAINING PROTEIN"/>
    <property type="match status" value="1"/>
</dbReference>
<keyword evidence="4" id="KW-1185">Reference proteome</keyword>
<accession>A0AAP0S7N9</accession>
<dbReference type="InterPro" id="IPR002885">
    <property type="entry name" value="PPR_rpt"/>
</dbReference>
<evidence type="ECO:0008006" key="5">
    <source>
        <dbReference type="Google" id="ProtNLM"/>
    </source>
</evidence>
<reference evidence="3 4" key="1">
    <citation type="journal article" date="2024" name="Plant J.">
        <title>Genome sequences and population genomics reveal climatic adaptation and genomic divergence between two closely related sweetgum species.</title>
        <authorList>
            <person name="Xu W.Q."/>
            <person name="Ren C.Q."/>
            <person name="Zhang X.Y."/>
            <person name="Comes H.P."/>
            <person name="Liu X.H."/>
            <person name="Li Y.G."/>
            <person name="Kettle C.J."/>
            <person name="Jalonen R."/>
            <person name="Gaisberger H."/>
            <person name="Ma Y.Z."/>
            <person name="Qiu Y.X."/>
        </authorList>
    </citation>
    <scope>NUCLEOTIDE SEQUENCE [LARGE SCALE GENOMIC DNA]</scope>
    <source>
        <strain evidence="3">Hangzhou</strain>
    </source>
</reference>
<sequence length="249" mass="28400">MGSVKFQLSQTIFHQKPQTHKPRLRFSSILPCGSKPTIITCGLRGGPRKSLWRSRVLSTEAIQVVQSLKLAKSSTKLEEVFSSRLSRLLKADLLDTLAELQRQNELELTLKVFEFVRKEVWYKPDLSLYCEMILMVGKKKLIEMAEDLFSELKKEGLKPDTRAYTEMIGAYLQVGMIENAMKTYDLMKSSGCAPDELTLTILIRNLESAGEKELATSVKKECAEYVDSPEKFLEEVGRKYPKRRSLNLV</sequence>
<dbReference type="Proteomes" id="UP001415857">
    <property type="component" value="Unassembled WGS sequence"/>
</dbReference>
<evidence type="ECO:0000313" key="3">
    <source>
        <dbReference type="EMBL" id="KAK9289112.1"/>
    </source>
</evidence>
<gene>
    <name evidence="3" type="ORF">L1049_017585</name>
</gene>
<dbReference type="PROSITE" id="PS51375">
    <property type="entry name" value="PPR"/>
    <property type="match status" value="2"/>
</dbReference>
<dbReference type="GO" id="GO:0009658">
    <property type="term" value="P:chloroplast organization"/>
    <property type="evidence" value="ECO:0007669"/>
    <property type="project" value="InterPro"/>
</dbReference>
<protein>
    <recommendedName>
        <fullName evidence="5">Pentatricopeptide repeat-containing protein</fullName>
    </recommendedName>
</protein>
<evidence type="ECO:0000256" key="1">
    <source>
        <dbReference type="ARBA" id="ARBA00022737"/>
    </source>
</evidence>
<dbReference type="Pfam" id="PF01535">
    <property type="entry name" value="PPR"/>
    <property type="match status" value="1"/>
</dbReference>
<proteinExistence type="predicted"/>
<organism evidence="3 4">
    <name type="scientific">Liquidambar formosana</name>
    <name type="common">Formosan gum</name>
    <dbReference type="NCBI Taxonomy" id="63359"/>
    <lineage>
        <taxon>Eukaryota</taxon>
        <taxon>Viridiplantae</taxon>
        <taxon>Streptophyta</taxon>
        <taxon>Embryophyta</taxon>
        <taxon>Tracheophyta</taxon>
        <taxon>Spermatophyta</taxon>
        <taxon>Magnoliopsida</taxon>
        <taxon>eudicotyledons</taxon>
        <taxon>Gunneridae</taxon>
        <taxon>Pentapetalae</taxon>
        <taxon>Saxifragales</taxon>
        <taxon>Altingiaceae</taxon>
        <taxon>Liquidambar</taxon>
    </lineage>
</organism>
<dbReference type="Gene3D" id="1.25.40.10">
    <property type="entry name" value="Tetratricopeptide repeat domain"/>
    <property type="match status" value="1"/>
</dbReference>
<feature type="repeat" description="PPR" evidence="2">
    <location>
        <begin position="125"/>
        <end position="159"/>
    </location>
</feature>
<dbReference type="InterPro" id="IPR011990">
    <property type="entry name" value="TPR-like_helical_dom_sf"/>
</dbReference>
<dbReference type="GO" id="GO:0000373">
    <property type="term" value="P:Group II intron splicing"/>
    <property type="evidence" value="ECO:0007669"/>
    <property type="project" value="InterPro"/>
</dbReference>
<dbReference type="PANTHER" id="PTHR47594">
    <property type="entry name" value="PPR CONTAINING PLANT-LIKE PROTEIN"/>
    <property type="match status" value="1"/>
</dbReference>
<evidence type="ECO:0000313" key="4">
    <source>
        <dbReference type="Proteomes" id="UP001415857"/>
    </source>
</evidence>
<dbReference type="AlphaFoldDB" id="A0AAP0S7N9"/>
<dbReference type="NCBIfam" id="TIGR00756">
    <property type="entry name" value="PPR"/>
    <property type="match status" value="2"/>
</dbReference>